<dbReference type="InterPro" id="IPR047922">
    <property type="entry name" value="FBXL6_F-box"/>
</dbReference>
<proteinExistence type="predicted"/>
<dbReference type="Pfam" id="PF12937">
    <property type="entry name" value="F-box-like"/>
    <property type="match status" value="1"/>
</dbReference>
<feature type="region of interest" description="Disordered" evidence="2">
    <location>
        <begin position="1"/>
        <end position="21"/>
    </location>
</feature>
<dbReference type="AlphaFoldDB" id="A0A9D3T2H6"/>
<dbReference type="SMART" id="SM00367">
    <property type="entry name" value="LRR_CC"/>
    <property type="match status" value="5"/>
</dbReference>
<accession>A0A9D3T2H6</accession>
<name>A0A9D3T2H6_MEGAT</name>
<evidence type="ECO:0000259" key="3">
    <source>
        <dbReference type="Pfam" id="PF12937"/>
    </source>
</evidence>
<dbReference type="PANTHER" id="PTHR38926">
    <property type="entry name" value="F-BOX DOMAIN CONTAINING PROTEIN, EXPRESSED"/>
    <property type="match status" value="1"/>
</dbReference>
<organism evidence="4 5">
    <name type="scientific">Megalops atlanticus</name>
    <name type="common">Tarpon</name>
    <name type="synonym">Clupea gigantea</name>
    <dbReference type="NCBI Taxonomy" id="7932"/>
    <lineage>
        <taxon>Eukaryota</taxon>
        <taxon>Metazoa</taxon>
        <taxon>Chordata</taxon>
        <taxon>Craniata</taxon>
        <taxon>Vertebrata</taxon>
        <taxon>Euteleostomi</taxon>
        <taxon>Actinopterygii</taxon>
        <taxon>Neopterygii</taxon>
        <taxon>Teleostei</taxon>
        <taxon>Elopiformes</taxon>
        <taxon>Megalopidae</taxon>
        <taxon>Megalops</taxon>
    </lineage>
</organism>
<dbReference type="InterPro" id="IPR032675">
    <property type="entry name" value="LRR_dom_sf"/>
</dbReference>
<feature type="domain" description="F-box" evidence="3">
    <location>
        <begin position="101"/>
        <end position="147"/>
    </location>
</feature>
<evidence type="ECO:0000256" key="1">
    <source>
        <dbReference type="ARBA" id="ARBA00022786"/>
    </source>
</evidence>
<dbReference type="InterPro" id="IPR001810">
    <property type="entry name" value="F-box_dom"/>
</dbReference>
<dbReference type="Proteomes" id="UP001046870">
    <property type="component" value="Chromosome 21"/>
</dbReference>
<evidence type="ECO:0000313" key="5">
    <source>
        <dbReference type="Proteomes" id="UP001046870"/>
    </source>
</evidence>
<dbReference type="EMBL" id="JAFDVH010000021">
    <property type="protein sequence ID" value="KAG7458282.1"/>
    <property type="molecule type" value="Genomic_DNA"/>
</dbReference>
<dbReference type="Gene3D" id="3.80.10.10">
    <property type="entry name" value="Ribonuclease Inhibitor"/>
    <property type="match status" value="2"/>
</dbReference>
<dbReference type="SUPFAM" id="SSF81383">
    <property type="entry name" value="F-box domain"/>
    <property type="match status" value="1"/>
</dbReference>
<evidence type="ECO:0000313" key="4">
    <source>
        <dbReference type="EMBL" id="KAG7458282.1"/>
    </source>
</evidence>
<dbReference type="FunFam" id="1.20.1280.50:FF:000035">
    <property type="entry name" value="F-box/LRR-repeat protein 6 isoform X2"/>
    <property type="match status" value="1"/>
</dbReference>
<dbReference type="PANTHER" id="PTHR38926:SF5">
    <property type="entry name" value="F-BOX AND LEUCINE-RICH REPEAT PROTEIN 6"/>
    <property type="match status" value="1"/>
</dbReference>
<protein>
    <recommendedName>
        <fullName evidence="3">F-box domain-containing protein</fullName>
    </recommendedName>
</protein>
<keyword evidence="5" id="KW-1185">Reference proteome</keyword>
<dbReference type="Gene3D" id="1.20.1280.50">
    <property type="match status" value="1"/>
</dbReference>
<gene>
    <name evidence="4" type="ORF">MATL_G00236550</name>
</gene>
<keyword evidence="1" id="KW-0833">Ubl conjugation pathway</keyword>
<dbReference type="GO" id="GO:0019005">
    <property type="term" value="C:SCF ubiquitin ligase complex"/>
    <property type="evidence" value="ECO:0007669"/>
    <property type="project" value="InterPro"/>
</dbReference>
<dbReference type="CDD" id="cd22119">
    <property type="entry name" value="F-box_FBXL6"/>
    <property type="match status" value="1"/>
</dbReference>
<dbReference type="InterPro" id="IPR036047">
    <property type="entry name" value="F-box-like_dom_sf"/>
</dbReference>
<dbReference type="SUPFAM" id="SSF52047">
    <property type="entry name" value="RNI-like"/>
    <property type="match status" value="1"/>
</dbReference>
<dbReference type="InterPro" id="IPR006553">
    <property type="entry name" value="Leu-rich_rpt_Cys-con_subtyp"/>
</dbReference>
<sequence length="518" mass="58367">MSNIRSDAKSKRKTTPNVYRTPSLGYTIQQGEDMLLIISNEPKRKVCKRKRPGAGRARCPAVKVKRKMLNAGIKYKVPAEDAGHKLSRHYSEDYYDRWGQNLPVEILVNIFQLVVNQEGAIPFLCRVGRVCKLWNGAAASPVLWCSVSVGYCWIEPGKTQLPRTELKIQNTICWLAQNRFTHLREFSLCHWKKHVDYVVQVISQHCPRLSSLKLSYCSGITEKSFQSLGSNCPALECIDMQFSELQVEALVSFLDTHGTQIRKILFTYGSKSDRLLSVIAGGCCPELKLLEINTKLDGGYCQLPICIQALQRGCPKLQVFRMLNVTPMPKTSRKASCSTSGFPHLEELCMASSSMSFITNQDLNTLLHGSPNLRVLDVRNCTRITPAVLSTLPCEKLECLYWGLYIGSHNMMSSRKGIHLLTRKWSNTLLELDLTGQAFSEEDLEIAMGNLADGGGADRLRSLNLSGTRITSHALRSIIRQCSVLSYLNLSSCRYLPRGLKRVYRSWEEIQQLLNKLP</sequence>
<comment type="caution">
    <text evidence="4">The sequence shown here is derived from an EMBL/GenBank/DDBJ whole genome shotgun (WGS) entry which is preliminary data.</text>
</comment>
<evidence type="ECO:0000256" key="2">
    <source>
        <dbReference type="SAM" id="MobiDB-lite"/>
    </source>
</evidence>
<reference evidence="4" key="1">
    <citation type="submission" date="2021-01" db="EMBL/GenBank/DDBJ databases">
        <authorList>
            <person name="Zahm M."/>
            <person name="Roques C."/>
            <person name="Cabau C."/>
            <person name="Klopp C."/>
            <person name="Donnadieu C."/>
            <person name="Jouanno E."/>
            <person name="Lampietro C."/>
            <person name="Louis A."/>
            <person name="Herpin A."/>
            <person name="Echchiki A."/>
            <person name="Berthelot C."/>
            <person name="Parey E."/>
            <person name="Roest-Crollius H."/>
            <person name="Braasch I."/>
            <person name="Postlethwait J."/>
            <person name="Bobe J."/>
            <person name="Montfort J."/>
            <person name="Bouchez O."/>
            <person name="Begum T."/>
            <person name="Mejri S."/>
            <person name="Adams A."/>
            <person name="Chen W.-J."/>
            <person name="Guiguen Y."/>
        </authorList>
    </citation>
    <scope>NUCLEOTIDE SEQUENCE</scope>
    <source>
        <strain evidence="4">YG-15Mar2019-1</strain>
        <tissue evidence="4">Brain</tissue>
    </source>
</reference>
<dbReference type="OrthoDB" id="3134645at2759"/>